<dbReference type="HAMAP" id="MF_01216">
    <property type="entry name" value="Azoreductase_type1"/>
    <property type="match status" value="1"/>
</dbReference>
<comment type="caution">
    <text evidence="6">Lacks conserved residue(s) required for the propagation of feature annotation.</text>
</comment>
<comment type="caution">
    <text evidence="8">The sequence shown here is derived from an EMBL/GenBank/DDBJ whole genome shotgun (WGS) entry which is preliminary data.</text>
</comment>
<dbReference type="InterPro" id="IPR029039">
    <property type="entry name" value="Flavoprotein-like_sf"/>
</dbReference>
<keyword evidence="4 6" id="KW-0520">NAD</keyword>
<comment type="function">
    <text evidence="6">Also exhibits azoreductase activity. Catalyzes the reductive cleavage of the azo bond in aromatic azo compounds to the corresponding amines.</text>
</comment>
<evidence type="ECO:0000256" key="6">
    <source>
        <dbReference type="HAMAP-Rule" id="MF_01216"/>
    </source>
</evidence>
<keyword evidence="2 6" id="KW-0288">FMN</keyword>
<name>A0ABY2X6P6_9RHOB</name>
<dbReference type="SUPFAM" id="SSF52218">
    <property type="entry name" value="Flavoproteins"/>
    <property type="match status" value="1"/>
</dbReference>
<evidence type="ECO:0000256" key="1">
    <source>
        <dbReference type="ARBA" id="ARBA00022630"/>
    </source>
</evidence>
<keyword evidence="9" id="KW-1185">Reference proteome</keyword>
<evidence type="ECO:0000256" key="4">
    <source>
        <dbReference type="ARBA" id="ARBA00023027"/>
    </source>
</evidence>
<evidence type="ECO:0000256" key="3">
    <source>
        <dbReference type="ARBA" id="ARBA00023002"/>
    </source>
</evidence>
<comment type="catalytic activity">
    <reaction evidence="5">
        <text>N,N-dimethyl-1,4-phenylenediamine + anthranilate + 2 NAD(+) = 2-(4-dimethylaminophenyl)diazenylbenzoate + 2 NADH + 2 H(+)</text>
        <dbReference type="Rhea" id="RHEA:55872"/>
        <dbReference type="ChEBI" id="CHEBI:15378"/>
        <dbReference type="ChEBI" id="CHEBI:15783"/>
        <dbReference type="ChEBI" id="CHEBI:16567"/>
        <dbReference type="ChEBI" id="CHEBI:57540"/>
        <dbReference type="ChEBI" id="CHEBI:57945"/>
        <dbReference type="ChEBI" id="CHEBI:71579"/>
        <dbReference type="EC" id="1.7.1.17"/>
    </reaction>
    <physiologicalReaction direction="right-to-left" evidence="5">
        <dbReference type="Rhea" id="RHEA:55874"/>
    </physiologicalReaction>
</comment>
<dbReference type="EC" id="1.6.5.-" evidence="6"/>
<feature type="binding site" evidence="6">
    <location>
        <position position="11"/>
    </location>
    <ligand>
        <name>FMN</name>
        <dbReference type="ChEBI" id="CHEBI:58210"/>
    </ligand>
</feature>
<dbReference type="PANTHER" id="PTHR43741:SF2">
    <property type="entry name" value="FMN-DEPENDENT NADH:QUINONE OXIDOREDUCTASE"/>
    <property type="match status" value="1"/>
</dbReference>
<dbReference type="Pfam" id="PF02525">
    <property type="entry name" value="Flavodoxin_2"/>
    <property type="match status" value="1"/>
</dbReference>
<protein>
    <recommendedName>
        <fullName evidence="6">FMN dependent NADH:quinone oxidoreductase</fullName>
        <ecNumber evidence="6">1.6.5.-</ecNumber>
    </recommendedName>
    <alternativeName>
        <fullName evidence="6">Azo-dye reductase</fullName>
    </alternativeName>
    <alternativeName>
        <fullName evidence="6">FMN-dependent NADH-azo compound oxidoreductase</fullName>
    </alternativeName>
    <alternativeName>
        <fullName evidence="6">FMN-dependent NADH-azoreductase</fullName>
        <ecNumber evidence="6">1.7.1.17</ecNumber>
    </alternativeName>
</protein>
<comment type="cofactor">
    <cofactor evidence="6">
        <name>FMN</name>
        <dbReference type="ChEBI" id="CHEBI:58210"/>
    </cofactor>
    <text evidence="6">Binds 1 FMN per subunit.</text>
</comment>
<dbReference type="Proteomes" id="UP001191082">
    <property type="component" value="Unassembled WGS sequence"/>
</dbReference>
<keyword evidence="1 6" id="KW-0285">Flavoprotein</keyword>
<accession>A0ABY2X6P6</accession>
<dbReference type="EMBL" id="VCPC01000003">
    <property type="protein sequence ID" value="TMV11450.1"/>
    <property type="molecule type" value="Genomic_DNA"/>
</dbReference>
<organism evidence="8 9">
    <name type="scientific">Arenibacterium halophilum</name>
    <dbReference type="NCBI Taxonomy" id="2583821"/>
    <lineage>
        <taxon>Bacteria</taxon>
        <taxon>Pseudomonadati</taxon>
        <taxon>Pseudomonadota</taxon>
        <taxon>Alphaproteobacteria</taxon>
        <taxon>Rhodobacterales</taxon>
        <taxon>Paracoccaceae</taxon>
        <taxon>Arenibacterium</taxon>
    </lineage>
</organism>
<dbReference type="PANTHER" id="PTHR43741">
    <property type="entry name" value="FMN-DEPENDENT NADH-AZOREDUCTASE 1"/>
    <property type="match status" value="1"/>
</dbReference>
<evidence type="ECO:0000313" key="8">
    <source>
        <dbReference type="EMBL" id="TMV11450.1"/>
    </source>
</evidence>
<dbReference type="InterPro" id="IPR003680">
    <property type="entry name" value="Flavodoxin_fold"/>
</dbReference>
<evidence type="ECO:0000259" key="7">
    <source>
        <dbReference type="Pfam" id="PF02525"/>
    </source>
</evidence>
<reference evidence="8 9" key="1">
    <citation type="submission" date="2019-05" db="EMBL/GenBank/DDBJ databases">
        <title>Marivita sp. nov. isolated from sea sediment.</title>
        <authorList>
            <person name="Kim W."/>
        </authorList>
    </citation>
    <scope>NUCLEOTIDE SEQUENCE [LARGE SCALE GENOMIC DNA]</scope>
    <source>
        <strain evidence="8 9">CAU 1492</strain>
    </source>
</reference>
<proteinExistence type="inferred from homology"/>
<comment type="similarity">
    <text evidence="6">Belongs to the azoreductase type 1 family.</text>
</comment>
<comment type="catalytic activity">
    <reaction evidence="6">
        <text>2 a quinone + NADH + H(+) = 2 a 1,4-benzosemiquinone + NAD(+)</text>
        <dbReference type="Rhea" id="RHEA:65952"/>
        <dbReference type="ChEBI" id="CHEBI:15378"/>
        <dbReference type="ChEBI" id="CHEBI:57540"/>
        <dbReference type="ChEBI" id="CHEBI:57945"/>
        <dbReference type="ChEBI" id="CHEBI:132124"/>
        <dbReference type="ChEBI" id="CHEBI:134225"/>
    </reaction>
</comment>
<dbReference type="InterPro" id="IPR050104">
    <property type="entry name" value="FMN-dep_NADH:Q_OxRdtase_AzoR1"/>
</dbReference>
<comment type="subunit">
    <text evidence="6">Homodimer.</text>
</comment>
<gene>
    <name evidence="6" type="primary">azoR</name>
    <name evidence="8" type="ORF">FGK64_14265</name>
</gene>
<dbReference type="RefSeq" id="WP_138864516.1">
    <property type="nucleotide sequence ID" value="NZ_VCPC01000003.1"/>
</dbReference>
<feature type="domain" description="Flavodoxin-like fold" evidence="7">
    <location>
        <begin position="4"/>
        <end position="189"/>
    </location>
</feature>
<sequence length="193" mass="20849">MTNTVLHIDASPRTEQSVTRELSAEILRQLNADTVIRRDLVEPLPAIDATWIGANFTPDADRSDDQKAILALSDELLAELEQADTIVIGAPMYNFSISTSLKTWIDLIARAGRSFRYTEAGPEGLMTGKRAIVAIATGGTPIEADYDYLTGYLKFILGFIGITDVTVIGADQVMAGLEEKMASAKTQIEALAA</sequence>
<feature type="binding site" evidence="6">
    <location>
        <begin position="92"/>
        <end position="95"/>
    </location>
    <ligand>
        <name>FMN</name>
        <dbReference type="ChEBI" id="CHEBI:58210"/>
    </ligand>
</feature>
<comment type="function">
    <text evidence="6">Quinone reductase that provides resistance to thiol-specific stress caused by electrophilic quinones.</text>
</comment>
<dbReference type="EC" id="1.7.1.17" evidence="6"/>
<evidence type="ECO:0000313" key="9">
    <source>
        <dbReference type="Proteomes" id="UP001191082"/>
    </source>
</evidence>
<evidence type="ECO:0000256" key="5">
    <source>
        <dbReference type="ARBA" id="ARBA00048542"/>
    </source>
</evidence>
<keyword evidence="3 6" id="KW-0560">Oxidoreductase</keyword>
<evidence type="ECO:0000256" key="2">
    <source>
        <dbReference type="ARBA" id="ARBA00022643"/>
    </source>
</evidence>
<dbReference type="InterPro" id="IPR023048">
    <property type="entry name" value="NADH:quinone_OxRdtase_FMN_depd"/>
</dbReference>
<dbReference type="Gene3D" id="3.40.50.360">
    <property type="match status" value="1"/>
</dbReference>